<dbReference type="GO" id="GO:0005694">
    <property type="term" value="C:chromosome"/>
    <property type="evidence" value="ECO:0007669"/>
    <property type="project" value="InterPro"/>
</dbReference>
<proteinExistence type="inferred from homology"/>
<dbReference type="InterPro" id="IPR005743">
    <property type="entry name" value="GyrA"/>
</dbReference>
<comment type="similarity">
    <text evidence="2 8">Belongs to the type II topoisomerase GyrA/ParC subunit family.</text>
</comment>
<dbReference type="HAMAP" id="MF_01897">
    <property type="entry name" value="GyrA"/>
    <property type="match status" value="1"/>
</dbReference>
<dbReference type="SMART" id="SM00434">
    <property type="entry name" value="TOP4c"/>
    <property type="match status" value="1"/>
</dbReference>
<dbReference type="EMBL" id="CP009552">
    <property type="protein sequence ID" value="AIY90527.1"/>
    <property type="molecule type" value="Genomic_DNA"/>
</dbReference>
<dbReference type="Gene3D" id="3.90.199.10">
    <property type="entry name" value="Topoisomerase II, domain 5"/>
    <property type="match status" value="1"/>
</dbReference>
<dbReference type="PANTHER" id="PTHR43493:SF5">
    <property type="entry name" value="DNA GYRASE SUBUNIT A, CHLOROPLASTIC_MITOCHONDRIAL"/>
    <property type="match status" value="1"/>
</dbReference>
<dbReference type="InterPro" id="IPR035516">
    <property type="entry name" value="Gyrase/topoIV_suA_C"/>
</dbReference>
<dbReference type="SUPFAM" id="SSF101904">
    <property type="entry name" value="GyrA/ParC C-terminal domain-like"/>
    <property type="match status" value="1"/>
</dbReference>
<dbReference type="PROSITE" id="PS52040">
    <property type="entry name" value="TOPO_IIA"/>
    <property type="match status" value="1"/>
</dbReference>
<dbReference type="FunFam" id="1.10.268.10:FF:000001">
    <property type="entry name" value="DNA gyrase subunit A"/>
    <property type="match status" value="1"/>
</dbReference>
<dbReference type="NCBIfam" id="NF004043">
    <property type="entry name" value="PRK05560.1"/>
    <property type="match status" value="1"/>
</dbReference>
<dbReference type="GO" id="GO:0003918">
    <property type="term" value="F:DNA topoisomerase type II (double strand cut, ATP-hydrolyzing) activity"/>
    <property type="evidence" value="ECO:0007669"/>
    <property type="project" value="UniProtKB-UniRule"/>
</dbReference>
<dbReference type="AlphaFoldDB" id="A0A0A7GHU1"/>
<dbReference type="PANTHER" id="PTHR43493">
    <property type="entry name" value="DNA GYRASE/TOPOISOMERASE SUBUNIT A"/>
    <property type="match status" value="1"/>
</dbReference>
<dbReference type="NCBIfam" id="TIGR01063">
    <property type="entry name" value="gyrA"/>
    <property type="match status" value="1"/>
</dbReference>
<dbReference type="Gene3D" id="1.10.268.10">
    <property type="entry name" value="Topoisomerase, domain 3"/>
    <property type="match status" value="1"/>
</dbReference>
<dbReference type="InterPro" id="IPR013760">
    <property type="entry name" value="Topo_IIA-like_dom_sf"/>
</dbReference>
<evidence type="ECO:0000256" key="7">
    <source>
        <dbReference type="ARBA" id="ARBA00023235"/>
    </source>
</evidence>
<comment type="function">
    <text evidence="8">A type II topoisomerase that negatively supercoils closed circular double-stranded (ds) DNA in an ATP-dependent manner to modulate DNA topology and maintain chromosomes in an underwound state. Negative supercoiling favors strand separation, and DNA replication, transcription, recombination and repair, all of which involve strand separation. Also able to catalyze the interconversion of other topological isomers of dsDNA rings, including catenanes and knotted rings. Type II topoisomerases break and join 2 DNA strands simultaneously in an ATP-dependent manner.</text>
</comment>
<keyword evidence="5 8" id="KW-0799">Topoisomerase</keyword>
<dbReference type="STRING" id="565033.GACE_1490"/>
<dbReference type="InterPro" id="IPR006691">
    <property type="entry name" value="GyrA/parC_rep"/>
</dbReference>
<name>A0A0A7GHU1_GEOAI</name>
<keyword evidence="7 8" id="KW-0413">Isomerase</keyword>
<comment type="subcellular location">
    <subcellularLocation>
        <location evidence="8">Cytoplasm</location>
    </subcellularLocation>
</comment>
<feature type="short sequence motif" description="GyrA-box" evidence="8">
    <location>
        <begin position="514"/>
        <end position="520"/>
    </location>
</feature>
<feature type="coiled-coil region" evidence="9">
    <location>
        <begin position="425"/>
        <end position="452"/>
    </location>
</feature>
<keyword evidence="9" id="KW-0175">Coiled coil</keyword>
<dbReference type="InterPro" id="IPR002205">
    <property type="entry name" value="Topo_IIA_dom_A"/>
</dbReference>
<comment type="catalytic activity">
    <reaction evidence="1 8">
        <text>ATP-dependent breakage, passage and rejoining of double-stranded DNA.</text>
        <dbReference type="EC" id="5.6.2.2"/>
    </reaction>
</comment>
<feature type="active site" description="O-(5'-phospho-DNA)-tyrosine intermediate" evidence="8">
    <location>
        <position position="116"/>
    </location>
</feature>
<dbReference type="Pfam" id="PF00521">
    <property type="entry name" value="DNA_topoisoIV"/>
    <property type="match status" value="1"/>
</dbReference>
<dbReference type="Pfam" id="PF03989">
    <property type="entry name" value="DNA_gyraseA_C"/>
    <property type="match status" value="6"/>
</dbReference>
<dbReference type="GO" id="GO:0003677">
    <property type="term" value="F:DNA binding"/>
    <property type="evidence" value="ECO:0007669"/>
    <property type="project" value="UniProtKB-UniRule"/>
</dbReference>
<evidence type="ECO:0000313" key="12">
    <source>
        <dbReference type="Proteomes" id="UP000030624"/>
    </source>
</evidence>
<comment type="subunit">
    <text evidence="8">Heterotetramer, composed of two GyrA and two GyrB chains. In the heterotetramer, GyrA contains the active site tyrosine that forms a transient covalent intermediate with DNA, while GyrB binds cofactors and catalyzes ATP hydrolysis.</text>
</comment>
<evidence type="ECO:0000256" key="4">
    <source>
        <dbReference type="ARBA" id="ARBA00022840"/>
    </source>
</evidence>
<dbReference type="KEGG" id="gac:GACE_1490"/>
<dbReference type="EC" id="5.6.2.2" evidence="8"/>
<dbReference type="InterPro" id="IPR050220">
    <property type="entry name" value="Type_II_DNA_Topoisomerases"/>
</dbReference>
<evidence type="ECO:0000256" key="8">
    <source>
        <dbReference type="HAMAP-Rule" id="MF_01897"/>
    </source>
</evidence>
<evidence type="ECO:0000313" key="11">
    <source>
        <dbReference type="EMBL" id="AIY90527.1"/>
    </source>
</evidence>
<evidence type="ECO:0000256" key="6">
    <source>
        <dbReference type="ARBA" id="ARBA00023125"/>
    </source>
</evidence>
<reference evidence="11 12" key="1">
    <citation type="journal article" date="2015" name="Appl. Environ. Microbiol.">
        <title>The Geoglobus acetivorans genome: Fe(III) reduction, acetate utilization, autotrophic growth, and degradation of aromatic compounds in a hyperthermophilic archaeon.</title>
        <authorList>
            <person name="Mardanov A.V."/>
            <person name="Slododkina G.B."/>
            <person name="Slobodkin A.I."/>
            <person name="Beletsky A.V."/>
            <person name="Gavrilov S.N."/>
            <person name="Kublanov I.V."/>
            <person name="Bonch-Osmolovskaya E.A."/>
            <person name="Skryabin K.G."/>
            <person name="Ravin N.V."/>
        </authorList>
    </citation>
    <scope>NUCLEOTIDE SEQUENCE [LARGE SCALE GENOMIC DNA]</scope>
    <source>
        <strain evidence="11 12">SBH6</strain>
    </source>
</reference>
<comment type="miscellaneous">
    <text evidence="8">Few gyrases are as efficient as E.coli at forming negative supercoils. Not all organisms have 2 type II topoisomerases; in organisms with a single type II topoisomerase this enzyme also has to decatenate newly replicated chromosomes.</text>
</comment>
<keyword evidence="6 8" id="KW-0238">DNA-binding</keyword>
<evidence type="ECO:0000256" key="2">
    <source>
        <dbReference type="ARBA" id="ARBA00008263"/>
    </source>
</evidence>
<sequence length="782" mass="87482">MEIARDISEELKVSYLDYAMSVIVGRAIPDVRDGLKPVQRRILYAMYEMGLYSNRPYRKSARIVGDVLGKYHPHGDSAVYDALVRMAQDFNMRYPLIDGQGNFGSIDGDEPAAMRYTEARLTKLAEEMLADIDKETVDFIPNFDATLKEPVVLPARLPNLLINGSSGIAVGMATNMPPHNLREICDAIIAYIENEDITVEELMEYVKGPDFPTGGIIVGTGGIRDAYQTGKGKITVRGRAEIEDNSIVIREIPYQVNKANLVEKIAGLARDGKIEEIKTVRDESDREGIRIVVELKNGANAGVVLNRLYKYTQLQTTFGIINLALVDNQPRVMSLKELIAEFVRHRREVVRRRAEYELRKAEERLHIVEGLKIAIENIDEAIEIIKKSESTEVARRGLVERFELTEKQAEAILQMRLQRLTAMEIDSLLKEYRELKEKIEELKAILASRRKIDEIIIRETREIAEKYGDERRTRILADVGEITEADLIAEEENLLIVTKSGYAKRVDLKSFRAQGRGGVGVQGINLRNEDEIAFLGIVNSAHRLILFTNKGRAYWINAYEIPKLDRVARGTSLRNMVSMESDEHVVSALSAEEFKGEILLLTADGYIKTVKLSEFENAKRSGIIAVTGEPVAVKPARGKEVIITTRKGMLVRFDRSEVPTYGRTAKGVKAIRLKSGDEIAWMDCGSEKEILLLSENGYGKRVKTGEFRKISRGGQGVICFKATAKTGNVVFAEFVRGNGLFAFSRDGNVILVNMDEISVQGRNTTGVIVARNGVVKATQVVL</sequence>
<accession>A0A0A7GHU1</accession>
<feature type="domain" description="Topo IIA-type catalytic" evidence="10">
    <location>
        <begin position="28"/>
        <end position="487"/>
    </location>
</feature>
<dbReference type="InterPro" id="IPR013757">
    <property type="entry name" value="Topo_IIA_A_a_sf"/>
</dbReference>
<evidence type="ECO:0000256" key="5">
    <source>
        <dbReference type="ARBA" id="ARBA00023029"/>
    </source>
</evidence>
<evidence type="ECO:0000256" key="1">
    <source>
        <dbReference type="ARBA" id="ARBA00000185"/>
    </source>
</evidence>
<dbReference type="NCBIfam" id="NF004044">
    <property type="entry name" value="PRK05561.1"/>
    <property type="match status" value="1"/>
</dbReference>
<keyword evidence="4 8" id="KW-0067">ATP-binding</keyword>
<evidence type="ECO:0000256" key="9">
    <source>
        <dbReference type="SAM" id="Coils"/>
    </source>
</evidence>
<keyword evidence="3 8" id="KW-0547">Nucleotide-binding</keyword>
<dbReference type="Proteomes" id="UP000030624">
    <property type="component" value="Chromosome"/>
</dbReference>
<organism evidence="11 12">
    <name type="scientific">Geoglobus acetivorans</name>
    <dbReference type="NCBI Taxonomy" id="565033"/>
    <lineage>
        <taxon>Archaea</taxon>
        <taxon>Methanobacteriati</taxon>
        <taxon>Methanobacteriota</taxon>
        <taxon>Archaeoglobi</taxon>
        <taxon>Archaeoglobales</taxon>
        <taxon>Archaeoglobaceae</taxon>
        <taxon>Geoglobus</taxon>
    </lineage>
</organism>
<dbReference type="GO" id="GO:0006261">
    <property type="term" value="P:DNA-templated DNA replication"/>
    <property type="evidence" value="ECO:0007669"/>
    <property type="project" value="UniProtKB-UniRule"/>
</dbReference>
<protein>
    <recommendedName>
        <fullName evidence="8">DNA gyrase subunit A</fullName>
        <ecNumber evidence="8">5.6.2.2</ecNumber>
    </recommendedName>
</protein>
<dbReference type="FunFam" id="3.90.199.10:FF:000001">
    <property type="entry name" value="DNA gyrase subunit A"/>
    <property type="match status" value="1"/>
</dbReference>
<dbReference type="GO" id="GO:0006265">
    <property type="term" value="P:DNA topological change"/>
    <property type="evidence" value="ECO:0007669"/>
    <property type="project" value="UniProtKB-UniRule"/>
</dbReference>
<dbReference type="eggNOG" id="arCOG04367">
    <property type="taxonomic scope" value="Archaea"/>
</dbReference>
<dbReference type="GO" id="GO:0005524">
    <property type="term" value="F:ATP binding"/>
    <property type="evidence" value="ECO:0007669"/>
    <property type="project" value="UniProtKB-UniRule"/>
</dbReference>
<dbReference type="CDD" id="cd00187">
    <property type="entry name" value="TOP4c"/>
    <property type="match status" value="1"/>
</dbReference>
<gene>
    <name evidence="8" type="primary">gyrA</name>
    <name evidence="11" type="ORF">GACE_1490</name>
</gene>
<dbReference type="InterPro" id="IPR013758">
    <property type="entry name" value="Topo_IIA_A/C_ab"/>
</dbReference>
<dbReference type="GO" id="GO:0009330">
    <property type="term" value="C:DNA topoisomerase type II (double strand cut, ATP-hydrolyzing) complex"/>
    <property type="evidence" value="ECO:0007669"/>
    <property type="project" value="TreeGrafter"/>
</dbReference>
<dbReference type="Gene3D" id="2.120.10.90">
    <property type="entry name" value="DNA gyrase/topoisomerase IV, subunit A, C-terminal"/>
    <property type="match status" value="1"/>
</dbReference>
<dbReference type="HOGENOM" id="CLU_002977_6_1_2"/>
<dbReference type="SUPFAM" id="SSF56719">
    <property type="entry name" value="Type II DNA topoisomerase"/>
    <property type="match status" value="1"/>
</dbReference>
<dbReference type="GO" id="GO:0005737">
    <property type="term" value="C:cytoplasm"/>
    <property type="evidence" value="ECO:0007669"/>
    <property type="project" value="UniProtKB-SubCell"/>
</dbReference>
<evidence type="ECO:0000256" key="3">
    <source>
        <dbReference type="ARBA" id="ARBA00022741"/>
    </source>
</evidence>
<dbReference type="Gene3D" id="3.30.1360.40">
    <property type="match status" value="1"/>
</dbReference>
<evidence type="ECO:0000259" key="10">
    <source>
        <dbReference type="PROSITE" id="PS52040"/>
    </source>
</evidence>
<keyword evidence="8" id="KW-0963">Cytoplasm</keyword>
<dbReference type="FunFam" id="3.30.1360.40:FF:000002">
    <property type="entry name" value="DNA gyrase subunit A"/>
    <property type="match status" value="1"/>
</dbReference>